<dbReference type="Pfam" id="PF00176">
    <property type="entry name" value="SNF2-rel_dom"/>
    <property type="match status" value="1"/>
</dbReference>
<evidence type="ECO:0000256" key="2">
    <source>
        <dbReference type="ARBA" id="ARBA00022801"/>
    </source>
</evidence>
<keyword evidence="3" id="KW-0067">ATP-binding</keyword>
<evidence type="ECO:0000259" key="6">
    <source>
        <dbReference type="PROSITE" id="PS50089"/>
    </source>
</evidence>
<dbReference type="GO" id="GO:0005524">
    <property type="term" value="F:ATP binding"/>
    <property type="evidence" value="ECO:0007669"/>
    <property type="project" value="UniProtKB-KW"/>
</dbReference>
<dbReference type="GO" id="GO:0006281">
    <property type="term" value="P:DNA repair"/>
    <property type="evidence" value="ECO:0007669"/>
    <property type="project" value="TreeGrafter"/>
</dbReference>
<keyword evidence="4" id="KW-0862">Zinc</keyword>
<dbReference type="PROSITE" id="PS51192">
    <property type="entry name" value="HELICASE_ATP_BIND_1"/>
    <property type="match status" value="1"/>
</dbReference>
<dbReference type="GO" id="GO:0008094">
    <property type="term" value="F:ATP-dependent activity, acting on DNA"/>
    <property type="evidence" value="ECO:0007669"/>
    <property type="project" value="TreeGrafter"/>
</dbReference>
<dbReference type="Gene3D" id="3.40.50.300">
    <property type="entry name" value="P-loop containing nucleotide triphosphate hydrolases"/>
    <property type="match status" value="1"/>
</dbReference>
<dbReference type="InterPro" id="IPR001841">
    <property type="entry name" value="Znf_RING"/>
</dbReference>
<dbReference type="InterPro" id="IPR027417">
    <property type="entry name" value="P-loop_NTPase"/>
</dbReference>
<feature type="region of interest" description="Disordered" evidence="5">
    <location>
        <begin position="206"/>
        <end position="225"/>
    </location>
</feature>
<comment type="caution">
    <text evidence="8">The sequence shown here is derived from an EMBL/GenBank/DDBJ whole genome shotgun (WGS) entry which is preliminary data.</text>
</comment>
<feature type="domain" description="Helicase ATP-binding" evidence="7">
    <location>
        <begin position="298"/>
        <end position="482"/>
    </location>
</feature>
<dbReference type="InterPro" id="IPR049730">
    <property type="entry name" value="SNF2/RAD54-like_C"/>
</dbReference>
<feature type="region of interest" description="Disordered" evidence="5">
    <location>
        <begin position="820"/>
        <end position="839"/>
    </location>
</feature>
<reference evidence="8" key="1">
    <citation type="submission" date="2023-06" db="EMBL/GenBank/DDBJ databases">
        <authorList>
            <person name="Noh H."/>
        </authorList>
    </citation>
    <scope>NUCLEOTIDE SEQUENCE</scope>
    <source>
        <strain evidence="8">DUCC20226</strain>
    </source>
</reference>
<keyword evidence="1" id="KW-0547">Nucleotide-binding</keyword>
<dbReference type="EMBL" id="JAUJFL010000004">
    <property type="protein sequence ID" value="KAK2605749.1"/>
    <property type="molecule type" value="Genomic_DNA"/>
</dbReference>
<dbReference type="CDD" id="cd18008">
    <property type="entry name" value="DEXDc_SHPRH-like"/>
    <property type="match status" value="1"/>
</dbReference>
<dbReference type="Proteomes" id="UP001265746">
    <property type="component" value="Unassembled WGS sequence"/>
</dbReference>
<feature type="region of interest" description="Disordered" evidence="5">
    <location>
        <begin position="847"/>
        <end position="868"/>
    </location>
</feature>
<keyword evidence="4" id="KW-0479">Metal-binding</keyword>
<evidence type="ECO:0000256" key="3">
    <source>
        <dbReference type="ARBA" id="ARBA00022840"/>
    </source>
</evidence>
<keyword evidence="4" id="KW-0863">Zinc-finger</keyword>
<keyword evidence="2" id="KW-0378">Hydrolase</keyword>
<evidence type="ECO:0000313" key="8">
    <source>
        <dbReference type="EMBL" id="KAK2605749.1"/>
    </source>
</evidence>
<protein>
    <submittedName>
        <fullName evidence="8">Uncharacterized protein</fullName>
    </submittedName>
</protein>
<dbReference type="Gene3D" id="3.40.50.10810">
    <property type="entry name" value="Tandem AAA-ATPase domain"/>
    <property type="match status" value="1"/>
</dbReference>
<dbReference type="GO" id="GO:0008270">
    <property type="term" value="F:zinc ion binding"/>
    <property type="evidence" value="ECO:0007669"/>
    <property type="project" value="UniProtKB-KW"/>
</dbReference>
<dbReference type="PANTHER" id="PTHR45626:SF52">
    <property type="entry name" value="SINGLE-STRANDED DNA-DEPENDENT ATPASE (EUROFUNG)"/>
    <property type="match status" value="1"/>
</dbReference>
<dbReference type="InterPro" id="IPR050628">
    <property type="entry name" value="SNF2_RAD54_helicase_TF"/>
</dbReference>
<dbReference type="InterPro" id="IPR014001">
    <property type="entry name" value="Helicase_ATP-bd"/>
</dbReference>
<accession>A0AAD9SF79</accession>
<dbReference type="GO" id="GO:0005634">
    <property type="term" value="C:nucleus"/>
    <property type="evidence" value="ECO:0007669"/>
    <property type="project" value="TreeGrafter"/>
</dbReference>
<feature type="domain" description="RING-type" evidence="6">
    <location>
        <begin position="616"/>
        <end position="662"/>
    </location>
</feature>
<evidence type="ECO:0000256" key="4">
    <source>
        <dbReference type="PROSITE-ProRule" id="PRU00175"/>
    </source>
</evidence>
<dbReference type="SUPFAM" id="SSF52540">
    <property type="entry name" value="P-loop containing nucleoside triphosphate hydrolases"/>
    <property type="match status" value="2"/>
</dbReference>
<dbReference type="InterPro" id="IPR000330">
    <property type="entry name" value="SNF2_N"/>
</dbReference>
<organism evidence="8 9">
    <name type="scientific">Phomopsis amygdali</name>
    <name type="common">Fusicoccum amygdali</name>
    <dbReference type="NCBI Taxonomy" id="1214568"/>
    <lineage>
        <taxon>Eukaryota</taxon>
        <taxon>Fungi</taxon>
        <taxon>Dikarya</taxon>
        <taxon>Ascomycota</taxon>
        <taxon>Pezizomycotina</taxon>
        <taxon>Sordariomycetes</taxon>
        <taxon>Sordariomycetidae</taxon>
        <taxon>Diaporthales</taxon>
        <taxon>Diaporthaceae</taxon>
        <taxon>Diaporthe</taxon>
    </lineage>
</organism>
<sequence>MEDHERLLKRKRYVLASGDDHEEYSIAPISEAPLETTETSSSTCYGTIVDTNIQLRRWPQSENQTTGLSFYRYSVVAQGQVYGLSAQDEVFAVFNKKACHYMHQLSNVDGVRLEGFIALRQIFAARKKASITMPVMAVDINIYGKREDAFPVGKILSSFGICLQQPVYGLENTTYYNPHFLHVDEFLGLGPAHETPRFQIRARADTNSHEVEFSDPSTPEPEQDDIPTEVDNVLSSLSHHAILGKKAGAVALKSQLKEYQMEGLDFICRRETGELPLELVVNDSGDQVYQHTIIGARRPQPSDIKGGILADEMGVGKTMVALATIAASLDRASDFVSSTPTNEAKITGRRRSKATLIIAPSSLVIDGWVDQIREHVYPGGLTFYKYHGPQRQQEANLLFEKDLIFSTYATLASEPDRGICILDSVEWFRIILDEAHDIRNTTTKQFQAVSRLAAEHRWCLTGTPIQNSVEDLGALVSFLRVPLFDRAATFRRYILNQAKHGSRNSFKNLQLLLSSICLRRTKDVAGMSDPVVQTRVLSFDPAERRDYVGLLDQLRTHFDMDISGHSRGGWRTRVLQGILKLRLFCNNGLMGRDASTMPFDADEVLSCLQQASQASCVLCSRPIYSISSVADTDGGCPLEPCSHLACKECAMEPSRNKSCPRCVEGDTSSSIRGILNSLKELEARNSLATDAPSQRSWYPSKLRAFVEDIQAQVVAKSIVFSFWKTSLDLVGQLLAARGLGFYMIHGSLPLSTGAVGLNLAVASRIYLLEPQWNPQLEQQAFGRAQRLGQTEQVTIIRYVMKDTVEDSNVLSRQTQKLRDAARGFEKSGRKPRSHYDQDLRDIFTHASPAMMRTGMPSSSELCGVRHPA</sequence>
<dbReference type="AlphaFoldDB" id="A0AAD9SF79"/>
<evidence type="ECO:0000256" key="5">
    <source>
        <dbReference type="SAM" id="MobiDB-lite"/>
    </source>
</evidence>
<evidence type="ECO:0000256" key="1">
    <source>
        <dbReference type="ARBA" id="ARBA00022741"/>
    </source>
</evidence>
<proteinExistence type="predicted"/>
<dbReference type="CDD" id="cd18793">
    <property type="entry name" value="SF2_C_SNF"/>
    <property type="match status" value="1"/>
</dbReference>
<keyword evidence="9" id="KW-1185">Reference proteome</keyword>
<evidence type="ECO:0000313" key="9">
    <source>
        <dbReference type="Proteomes" id="UP001265746"/>
    </source>
</evidence>
<evidence type="ECO:0000259" key="7">
    <source>
        <dbReference type="PROSITE" id="PS51192"/>
    </source>
</evidence>
<name>A0AAD9SF79_PHOAM</name>
<dbReference type="PANTHER" id="PTHR45626">
    <property type="entry name" value="TRANSCRIPTION TERMINATION FACTOR 2-RELATED"/>
    <property type="match status" value="1"/>
</dbReference>
<dbReference type="InterPro" id="IPR038718">
    <property type="entry name" value="SNF2-like_sf"/>
</dbReference>
<dbReference type="SMART" id="SM00487">
    <property type="entry name" value="DEXDc"/>
    <property type="match status" value="1"/>
</dbReference>
<dbReference type="GO" id="GO:0016787">
    <property type="term" value="F:hydrolase activity"/>
    <property type="evidence" value="ECO:0007669"/>
    <property type="project" value="UniProtKB-KW"/>
</dbReference>
<dbReference type="PROSITE" id="PS50089">
    <property type="entry name" value="ZF_RING_2"/>
    <property type="match status" value="1"/>
</dbReference>
<gene>
    <name evidence="8" type="ORF">N8I77_008564</name>
</gene>